<proteinExistence type="predicted"/>
<dbReference type="Proteomes" id="UP000019753">
    <property type="component" value="Unassembled WGS sequence"/>
</dbReference>
<protein>
    <submittedName>
        <fullName evidence="1">Uncharacterized protein</fullName>
    </submittedName>
</protein>
<evidence type="ECO:0000313" key="1">
    <source>
        <dbReference type="EMBL" id="EYR62893.1"/>
    </source>
</evidence>
<dbReference type="AlphaFoldDB" id="A0A021VP57"/>
<dbReference type="EMBL" id="AXCW01000153">
    <property type="protein sequence ID" value="EYR62893.1"/>
    <property type="molecule type" value="Genomic_DNA"/>
</dbReference>
<evidence type="ECO:0000313" key="2">
    <source>
        <dbReference type="Proteomes" id="UP000019753"/>
    </source>
</evidence>
<reference evidence="1 2" key="1">
    <citation type="submission" date="2014-01" db="EMBL/GenBank/DDBJ databases">
        <title>Actinotalea ferrariae CF5-4.</title>
        <authorList>
            <person name="Chen F."/>
            <person name="Li Y."/>
            <person name="Wang G."/>
        </authorList>
    </citation>
    <scope>NUCLEOTIDE SEQUENCE [LARGE SCALE GENOMIC DNA]</scope>
    <source>
        <strain evidence="1 2">CF5-4</strain>
    </source>
</reference>
<sequence length="96" mass="10841">MVSGPPSLGRFRLDLQPADRDRSRGAHVFGTIKHQIRLRPDDGAEYVIAVQNVNRWEATGVTQPYALAVVLERDREHEPIYAELHAALEVEVQLEV</sequence>
<organism evidence="1 2">
    <name type="scientific">Actinotalea ferrariae CF5-4</name>
    <dbReference type="NCBI Taxonomy" id="948458"/>
    <lineage>
        <taxon>Bacteria</taxon>
        <taxon>Bacillati</taxon>
        <taxon>Actinomycetota</taxon>
        <taxon>Actinomycetes</taxon>
        <taxon>Micrococcales</taxon>
        <taxon>Cellulomonadaceae</taxon>
        <taxon>Actinotalea</taxon>
    </lineage>
</organism>
<comment type="caution">
    <text evidence="1">The sequence shown here is derived from an EMBL/GenBank/DDBJ whole genome shotgun (WGS) entry which is preliminary data.</text>
</comment>
<name>A0A021VP57_9CELL</name>
<accession>A0A021VP57</accession>
<keyword evidence="2" id="KW-1185">Reference proteome</keyword>
<gene>
    <name evidence="1" type="ORF">N866_04540</name>
</gene>